<dbReference type="RefSeq" id="WP_344227114.1">
    <property type="nucleotide sequence ID" value="NZ_BAAARI010000004.1"/>
</dbReference>
<keyword evidence="2" id="KW-0812">Transmembrane</keyword>
<accession>A0ABN3P8D0</accession>
<dbReference type="InterPro" id="IPR027381">
    <property type="entry name" value="LytR/CpsA/Psr_C"/>
</dbReference>
<evidence type="ECO:0000259" key="3">
    <source>
        <dbReference type="Pfam" id="PF13399"/>
    </source>
</evidence>
<reference evidence="4 5" key="1">
    <citation type="journal article" date="2019" name="Int. J. Syst. Evol. Microbiol.">
        <title>The Global Catalogue of Microorganisms (GCM) 10K type strain sequencing project: providing services to taxonomists for standard genome sequencing and annotation.</title>
        <authorList>
            <consortium name="The Broad Institute Genomics Platform"/>
            <consortium name="The Broad Institute Genome Sequencing Center for Infectious Disease"/>
            <person name="Wu L."/>
            <person name="Ma J."/>
        </authorList>
    </citation>
    <scope>NUCLEOTIDE SEQUENCE [LARGE SCALE GENOMIC DNA]</scope>
    <source>
        <strain evidence="4 5">JCM 16365</strain>
    </source>
</reference>
<feature type="transmembrane region" description="Helical" evidence="2">
    <location>
        <begin position="35"/>
        <end position="58"/>
    </location>
</feature>
<evidence type="ECO:0000313" key="4">
    <source>
        <dbReference type="EMBL" id="GAA2571537.1"/>
    </source>
</evidence>
<protein>
    <submittedName>
        <fullName evidence="4">LytR C-terminal domain-containing protein</fullName>
    </submittedName>
</protein>
<dbReference type="Gene3D" id="3.30.70.2390">
    <property type="match status" value="1"/>
</dbReference>
<keyword evidence="2" id="KW-1133">Transmembrane helix</keyword>
<feature type="domain" description="LytR/CpsA/Psr regulator C-terminal" evidence="3">
    <location>
        <begin position="87"/>
        <end position="187"/>
    </location>
</feature>
<organism evidence="4 5">
    <name type="scientific">Microbacterium binotii</name>
    <dbReference type="NCBI Taxonomy" id="462710"/>
    <lineage>
        <taxon>Bacteria</taxon>
        <taxon>Bacillati</taxon>
        <taxon>Actinomycetota</taxon>
        <taxon>Actinomycetes</taxon>
        <taxon>Micrococcales</taxon>
        <taxon>Microbacteriaceae</taxon>
        <taxon>Microbacterium</taxon>
    </lineage>
</organism>
<proteinExistence type="predicted"/>
<evidence type="ECO:0000313" key="5">
    <source>
        <dbReference type="Proteomes" id="UP001500274"/>
    </source>
</evidence>
<feature type="compositionally biased region" description="Basic and acidic residues" evidence="1">
    <location>
        <begin position="1"/>
        <end position="13"/>
    </location>
</feature>
<comment type="caution">
    <text evidence="4">The sequence shown here is derived from an EMBL/GenBank/DDBJ whole genome shotgun (WGS) entry which is preliminary data.</text>
</comment>
<gene>
    <name evidence="4" type="ORF">GCM10009862_07950</name>
</gene>
<keyword evidence="5" id="KW-1185">Reference proteome</keyword>
<feature type="region of interest" description="Disordered" evidence="1">
    <location>
        <begin position="1"/>
        <end position="25"/>
    </location>
</feature>
<keyword evidence="2" id="KW-0472">Membrane</keyword>
<dbReference type="EMBL" id="BAAARI010000004">
    <property type="protein sequence ID" value="GAA2571537.1"/>
    <property type="molecule type" value="Genomic_DNA"/>
</dbReference>
<dbReference type="Proteomes" id="UP001500274">
    <property type="component" value="Unassembled WGS sequence"/>
</dbReference>
<evidence type="ECO:0000256" key="1">
    <source>
        <dbReference type="SAM" id="MobiDB-lite"/>
    </source>
</evidence>
<dbReference type="Pfam" id="PF13399">
    <property type="entry name" value="LytR_C"/>
    <property type="match status" value="1"/>
</dbReference>
<evidence type="ECO:0000256" key="2">
    <source>
        <dbReference type="SAM" id="Phobius"/>
    </source>
</evidence>
<name>A0ABN3P8D0_9MICO</name>
<sequence>MSRTPHPRDRFDDLPNTSGRVGAHRAENPRMRAGVVTLWAIVVTIVLIAAGIFGSLVLSGRIVLVPSPTPTPTPTAEVTPVVDMSFSVLVLNATPETGLATALKDELIAKGWGADLVNASSASATDFPQTTVYYAFPGDEAAAKGLAELIGGADIAQSTQYQPTDDAGTADVDESQAKQLTVVIGLDRTAAGAPSPSPTS</sequence>